<evidence type="ECO:0000313" key="2">
    <source>
        <dbReference type="Proteomes" id="UP001610334"/>
    </source>
</evidence>
<dbReference type="Pfam" id="PF00023">
    <property type="entry name" value="Ank"/>
    <property type="match status" value="1"/>
</dbReference>
<dbReference type="EMBL" id="JBFXLT010000035">
    <property type="protein sequence ID" value="KAL2814189.1"/>
    <property type="molecule type" value="Genomic_DNA"/>
</dbReference>
<dbReference type="Proteomes" id="UP001610334">
    <property type="component" value="Unassembled WGS sequence"/>
</dbReference>
<gene>
    <name evidence="1" type="ORF">BJX63DRAFT_393165</name>
</gene>
<comment type="caution">
    <text evidence="1">The sequence shown here is derived from an EMBL/GenBank/DDBJ whole genome shotgun (WGS) entry which is preliminary data.</text>
</comment>
<dbReference type="InterPro" id="IPR002110">
    <property type="entry name" value="Ankyrin_rpt"/>
</dbReference>
<keyword evidence="2" id="KW-1185">Reference proteome</keyword>
<organism evidence="1 2">
    <name type="scientific">Aspergillus granulosus</name>
    <dbReference type="NCBI Taxonomy" id="176169"/>
    <lineage>
        <taxon>Eukaryota</taxon>
        <taxon>Fungi</taxon>
        <taxon>Dikarya</taxon>
        <taxon>Ascomycota</taxon>
        <taxon>Pezizomycotina</taxon>
        <taxon>Eurotiomycetes</taxon>
        <taxon>Eurotiomycetidae</taxon>
        <taxon>Eurotiales</taxon>
        <taxon>Aspergillaceae</taxon>
        <taxon>Aspergillus</taxon>
        <taxon>Aspergillus subgen. Nidulantes</taxon>
    </lineage>
</organism>
<protein>
    <recommendedName>
        <fullName evidence="3">Ankyrin repeat protein</fullName>
    </recommendedName>
</protein>
<evidence type="ECO:0000313" key="1">
    <source>
        <dbReference type="EMBL" id="KAL2814189.1"/>
    </source>
</evidence>
<evidence type="ECO:0008006" key="3">
    <source>
        <dbReference type="Google" id="ProtNLM"/>
    </source>
</evidence>
<dbReference type="InterPro" id="IPR036770">
    <property type="entry name" value="Ankyrin_rpt-contain_sf"/>
</dbReference>
<accession>A0ABR4HFD2</accession>
<reference evidence="1 2" key="1">
    <citation type="submission" date="2024-07" db="EMBL/GenBank/DDBJ databases">
        <title>Section-level genome sequencing and comparative genomics of Aspergillus sections Usti and Cavernicolus.</title>
        <authorList>
            <consortium name="Lawrence Berkeley National Laboratory"/>
            <person name="Nybo J.L."/>
            <person name="Vesth T.C."/>
            <person name="Theobald S."/>
            <person name="Frisvad J.C."/>
            <person name="Larsen T.O."/>
            <person name="Kjaerboelling I."/>
            <person name="Rothschild-Mancinelli K."/>
            <person name="Lyhne E.K."/>
            <person name="Kogle M.E."/>
            <person name="Barry K."/>
            <person name="Clum A."/>
            <person name="Na H."/>
            <person name="Ledsgaard L."/>
            <person name="Lin J."/>
            <person name="Lipzen A."/>
            <person name="Kuo A."/>
            <person name="Riley R."/>
            <person name="Mondo S."/>
            <person name="Labutti K."/>
            <person name="Haridas S."/>
            <person name="Pangalinan J."/>
            <person name="Salamov A.A."/>
            <person name="Simmons B.A."/>
            <person name="Magnuson J.K."/>
            <person name="Chen J."/>
            <person name="Drula E."/>
            <person name="Henrissat B."/>
            <person name="Wiebenga A."/>
            <person name="Lubbers R.J."/>
            <person name="Gomes A.C."/>
            <person name="Makela M.R."/>
            <person name="Stajich J."/>
            <person name="Grigoriev I.V."/>
            <person name="Mortensen U.H."/>
            <person name="De Vries R.P."/>
            <person name="Baker S.E."/>
            <person name="Andersen M.R."/>
        </authorList>
    </citation>
    <scope>NUCLEOTIDE SEQUENCE [LARGE SCALE GENOMIC DNA]</scope>
    <source>
        <strain evidence="1 2">CBS 588.65</strain>
    </source>
</reference>
<sequence>MLGYCSLQGGPISGAVLDSLVAHGADINHADNKGIAALHVMVQNLCQISTVKFLLDRGADSRAPNSKGDTAFHLVEQGRLLV</sequence>
<dbReference type="SUPFAM" id="SSF48403">
    <property type="entry name" value="Ankyrin repeat"/>
    <property type="match status" value="1"/>
</dbReference>
<proteinExistence type="predicted"/>
<dbReference type="Gene3D" id="1.25.40.20">
    <property type="entry name" value="Ankyrin repeat-containing domain"/>
    <property type="match status" value="1"/>
</dbReference>
<name>A0ABR4HFD2_9EURO</name>